<accession>A0A075FSC1</accession>
<reference evidence="2" key="1">
    <citation type="journal article" date="2014" name="Genome Biol. Evol.">
        <title>Pangenome evidence for extensive interdomain horizontal transfer affecting lineage core and shell genes in uncultured planktonic thaumarchaeota and euryarchaeota.</title>
        <authorList>
            <person name="Deschamps P."/>
            <person name="Zivanovic Y."/>
            <person name="Moreira D."/>
            <person name="Rodriguez-Valera F."/>
            <person name="Lopez-Garcia P."/>
        </authorList>
    </citation>
    <scope>NUCLEOTIDE SEQUENCE</scope>
</reference>
<proteinExistence type="predicted"/>
<organism evidence="2">
    <name type="scientific">uncultured marine group II/III euryarchaeote AD1000_24_C10</name>
    <dbReference type="NCBI Taxonomy" id="1457741"/>
    <lineage>
        <taxon>Archaea</taxon>
        <taxon>Methanobacteriati</taxon>
        <taxon>Methanobacteriota</taxon>
        <taxon>environmental samples</taxon>
    </lineage>
</organism>
<dbReference type="EMBL" id="KF900368">
    <property type="protein sequence ID" value="AIE92522.1"/>
    <property type="molecule type" value="Genomic_DNA"/>
</dbReference>
<protein>
    <submittedName>
        <fullName evidence="2">Uncharacterized protein</fullName>
    </submittedName>
</protein>
<feature type="region of interest" description="Disordered" evidence="1">
    <location>
        <begin position="25"/>
        <end position="45"/>
    </location>
</feature>
<name>A0A075FSC1_9EURY</name>
<evidence type="ECO:0000313" key="2">
    <source>
        <dbReference type="EMBL" id="AIE92522.1"/>
    </source>
</evidence>
<sequence length="104" mass="11520">MLYFTTFRSDRNGFMSRESFMTVSPGVPSRYHGPNRLPDTGPDDLTGSGLRPLAGIWCSKDARCQWTIRSHGGRPRGVADGPLDLAGNHGRLSSAWFDCYEVEV</sequence>
<evidence type="ECO:0000256" key="1">
    <source>
        <dbReference type="SAM" id="MobiDB-lite"/>
    </source>
</evidence>
<dbReference type="AlphaFoldDB" id="A0A075FSC1"/>